<feature type="non-terminal residue" evidence="8">
    <location>
        <position position="1"/>
    </location>
</feature>
<dbReference type="PANTHER" id="PTHR10218:SF302">
    <property type="entry name" value="GUANINE NUCLEOTIDE-BINDING PROTEIN ALPHA-5 SUBUNIT"/>
    <property type="match status" value="1"/>
</dbReference>
<evidence type="ECO:0000256" key="7">
    <source>
        <dbReference type="PIRSR" id="PIRSR601019-2"/>
    </source>
</evidence>
<comment type="caution">
    <text evidence="8">The sequence shown here is derived from an EMBL/GenBank/DDBJ whole genome shotgun (WGS) entry which is preliminary data.</text>
</comment>
<dbReference type="InterPro" id="IPR027417">
    <property type="entry name" value="P-loop_NTPase"/>
</dbReference>
<dbReference type="InterPro" id="IPR001019">
    <property type="entry name" value="Gprotein_alpha_su"/>
</dbReference>
<keyword evidence="4 6" id="KW-0342">GTP-binding</keyword>
<organism evidence="8 9">
    <name type="scientific">Rotaria sordida</name>
    <dbReference type="NCBI Taxonomy" id="392033"/>
    <lineage>
        <taxon>Eukaryota</taxon>
        <taxon>Metazoa</taxon>
        <taxon>Spiralia</taxon>
        <taxon>Gnathifera</taxon>
        <taxon>Rotifera</taxon>
        <taxon>Eurotatoria</taxon>
        <taxon>Bdelloidea</taxon>
        <taxon>Philodinida</taxon>
        <taxon>Philodinidae</taxon>
        <taxon>Rotaria</taxon>
    </lineage>
</organism>
<evidence type="ECO:0000256" key="1">
    <source>
        <dbReference type="ARBA" id="ARBA00011356"/>
    </source>
</evidence>
<keyword evidence="3 6" id="KW-0547">Nucleotide-binding</keyword>
<dbReference type="Gene3D" id="1.10.400.10">
    <property type="entry name" value="GI Alpha 1, domain 2-like"/>
    <property type="match status" value="1"/>
</dbReference>
<dbReference type="AlphaFoldDB" id="A0A820I5H6"/>
<feature type="binding site" evidence="7">
    <location>
        <position position="14"/>
    </location>
    <ligand>
        <name>Mg(2+)</name>
        <dbReference type="ChEBI" id="CHEBI:18420"/>
    </ligand>
</feature>
<dbReference type="GO" id="GO:0007188">
    <property type="term" value="P:adenylate cyclase-modulating G protein-coupled receptor signaling pathway"/>
    <property type="evidence" value="ECO:0007669"/>
    <property type="project" value="TreeGrafter"/>
</dbReference>
<evidence type="ECO:0000256" key="4">
    <source>
        <dbReference type="ARBA" id="ARBA00023134"/>
    </source>
</evidence>
<dbReference type="GO" id="GO:0003924">
    <property type="term" value="F:GTPase activity"/>
    <property type="evidence" value="ECO:0007669"/>
    <property type="project" value="InterPro"/>
</dbReference>
<feature type="binding site" evidence="6">
    <location>
        <begin position="33"/>
        <end position="37"/>
    </location>
    <ligand>
        <name>GTP</name>
        <dbReference type="ChEBI" id="CHEBI:37565"/>
    </ligand>
</feature>
<sequence>MPNDDDILGVRIPTTGIISKDFQFFPYHLQIVDVGGQKRERRKWIHCFD</sequence>
<gene>
    <name evidence="8" type="ORF">OTI717_LOCUS42186</name>
</gene>
<name>A0A820I5H6_9BILA</name>
<evidence type="ECO:0000256" key="6">
    <source>
        <dbReference type="PIRSR" id="PIRSR601019-1"/>
    </source>
</evidence>
<dbReference type="SUPFAM" id="SSF52540">
    <property type="entry name" value="P-loop containing nucleoside triphosphate hydrolases"/>
    <property type="match status" value="1"/>
</dbReference>
<evidence type="ECO:0000313" key="8">
    <source>
        <dbReference type="EMBL" id="CAF4305734.1"/>
    </source>
</evidence>
<dbReference type="PANTHER" id="PTHR10218">
    <property type="entry name" value="GTP-BINDING PROTEIN ALPHA SUBUNIT"/>
    <property type="match status" value="1"/>
</dbReference>
<proteinExistence type="predicted"/>
<dbReference type="GO" id="GO:0001664">
    <property type="term" value="F:G protein-coupled receptor binding"/>
    <property type="evidence" value="ECO:0007669"/>
    <property type="project" value="TreeGrafter"/>
</dbReference>
<dbReference type="Proteomes" id="UP000663823">
    <property type="component" value="Unassembled WGS sequence"/>
</dbReference>
<evidence type="ECO:0000256" key="3">
    <source>
        <dbReference type="ARBA" id="ARBA00022741"/>
    </source>
</evidence>
<protein>
    <submittedName>
        <fullName evidence="8">Uncharacterized protein</fullName>
    </submittedName>
</protein>
<dbReference type="GO" id="GO:0005834">
    <property type="term" value="C:heterotrimeric G-protein complex"/>
    <property type="evidence" value="ECO:0007669"/>
    <property type="project" value="TreeGrafter"/>
</dbReference>
<accession>A0A820I5H6</accession>
<feature type="binding site" evidence="6">
    <location>
        <begin position="8"/>
        <end position="14"/>
    </location>
    <ligand>
        <name>GTP</name>
        <dbReference type="ChEBI" id="CHEBI:37565"/>
    </ligand>
</feature>
<dbReference type="GO" id="GO:0046872">
    <property type="term" value="F:metal ion binding"/>
    <property type="evidence" value="ECO:0007669"/>
    <property type="project" value="UniProtKB-KW"/>
</dbReference>
<dbReference type="PROSITE" id="PS51882">
    <property type="entry name" value="G_ALPHA"/>
    <property type="match status" value="1"/>
</dbReference>
<evidence type="ECO:0000256" key="5">
    <source>
        <dbReference type="ARBA" id="ARBA00023224"/>
    </source>
</evidence>
<dbReference type="Pfam" id="PF00503">
    <property type="entry name" value="G-alpha"/>
    <property type="match status" value="1"/>
</dbReference>
<evidence type="ECO:0000313" key="9">
    <source>
        <dbReference type="Proteomes" id="UP000663823"/>
    </source>
</evidence>
<evidence type="ECO:0000256" key="2">
    <source>
        <dbReference type="ARBA" id="ARBA00022723"/>
    </source>
</evidence>
<reference evidence="8" key="1">
    <citation type="submission" date="2021-02" db="EMBL/GenBank/DDBJ databases">
        <authorList>
            <person name="Nowell W R."/>
        </authorList>
    </citation>
    <scope>NUCLEOTIDE SEQUENCE</scope>
</reference>
<dbReference type="Gene3D" id="3.40.50.300">
    <property type="entry name" value="P-loop containing nucleotide triphosphate hydrolases"/>
    <property type="match status" value="1"/>
</dbReference>
<dbReference type="EMBL" id="CAJOAX010048593">
    <property type="protein sequence ID" value="CAF4305734.1"/>
    <property type="molecule type" value="Genomic_DNA"/>
</dbReference>
<dbReference type="GO" id="GO:0005737">
    <property type="term" value="C:cytoplasm"/>
    <property type="evidence" value="ECO:0007669"/>
    <property type="project" value="TreeGrafter"/>
</dbReference>
<comment type="subunit">
    <text evidence="1">G proteins are composed of 3 units; alpha, beta and gamma. The alpha chain contains the guanine nucleotide binding site.</text>
</comment>
<dbReference type="GO" id="GO:0031683">
    <property type="term" value="F:G-protein beta/gamma-subunit complex binding"/>
    <property type="evidence" value="ECO:0007669"/>
    <property type="project" value="InterPro"/>
</dbReference>
<dbReference type="GO" id="GO:0005525">
    <property type="term" value="F:GTP binding"/>
    <property type="evidence" value="ECO:0007669"/>
    <property type="project" value="UniProtKB-KW"/>
</dbReference>
<keyword evidence="5" id="KW-0807">Transducer</keyword>
<dbReference type="InterPro" id="IPR011025">
    <property type="entry name" value="GproteinA_insert"/>
</dbReference>
<keyword evidence="2 7" id="KW-0479">Metal-binding</keyword>
<keyword evidence="7" id="KW-0460">Magnesium</keyword>